<name>A0AAY5L606_ESOLU</name>
<keyword evidence="2" id="KW-0479">Metal-binding</keyword>
<dbReference type="GO" id="GO:0008270">
    <property type="term" value="F:zinc ion binding"/>
    <property type="evidence" value="ECO:0007669"/>
    <property type="project" value="UniProtKB-KW"/>
</dbReference>
<dbReference type="PROSITE" id="PS00028">
    <property type="entry name" value="ZINC_FINGER_C2H2_1"/>
    <property type="match status" value="1"/>
</dbReference>
<keyword evidence="10" id="KW-1185">Reference proteome</keyword>
<dbReference type="GO" id="GO:0000981">
    <property type="term" value="F:DNA-binding transcription factor activity, RNA polymerase II-specific"/>
    <property type="evidence" value="ECO:0007669"/>
    <property type="project" value="TreeGrafter"/>
</dbReference>
<evidence type="ECO:0000313" key="10">
    <source>
        <dbReference type="Proteomes" id="UP000265140"/>
    </source>
</evidence>
<keyword evidence="4" id="KW-0862">Zinc</keyword>
<dbReference type="FunFam" id="3.30.160.60:FF:000409">
    <property type="entry name" value="zinc finger protein 644 isoform X1"/>
    <property type="match status" value="1"/>
</dbReference>
<keyword evidence="3 6" id="KW-0863">Zinc-finger</keyword>
<dbReference type="PANTHER" id="PTHR24396">
    <property type="entry name" value="ZINC FINGER PROTEIN"/>
    <property type="match status" value="1"/>
</dbReference>
<feature type="compositionally biased region" description="Basic and acidic residues" evidence="7">
    <location>
        <begin position="50"/>
        <end position="59"/>
    </location>
</feature>
<evidence type="ECO:0000256" key="2">
    <source>
        <dbReference type="ARBA" id="ARBA00022723"/>
    </source>
</evidence>
<dbReference type="GO" id="GO:0000978">
    <property type="term" value="F:RNA polymerase II cis-regulatory region sequence-specific DNA binding"/>
    <property type="evidence" value="ECO:0007669"/>
    <property type="project" value="TreeGrafter"/>
</dbReference>
<dbReference type="SMART" id="SM00355">
    <property type="entry name" value="ZnF_C2H2"/>
    <property type="match status" value="1"/>
</dbReference>
<evidence type="ECO:0000256" key="1">
    <source>
        <dbReference type="ARBA" id="ARBA00004123"/>
    </source>
</evidence>
<reference evidence="9" key="3">
    <citation type="submission" date="2025-09" db="UniProtKB">
        <authorList>
            <consortium name="Ensembl"/>
        </authorList>
    </citation>
    <scope>IDENTIFICATION</scope>
</reference>
<evidence type="ECO:0000256" key="6">
    <source>
        <dbReference type="PROSITE-ProRule" id="PRU00042"/>
    </source>
</evidence>
<dbReference type="SUPFAM" id="SSF57667">
    <property type="entry name" value="beta-beta-alpha zinc fingers"/>
    <property type="match status" value="1"/>
</dbReference>
<dbReference type="InterPro" id="IPR013087">
    <property type="entry name" value="Znf_C2H2_type"/>
</dbReference>
<dbReference type="Gene3D" id="3.30.160.60">
    <property type="entry name" value="Classic Zinc Finger"/>
    <property type="match status" value="1"/>
</dbReference>
<dbReference type="PROSITE" id="PS50157">
    <property type="entry name" value="ZINC_FINGER_C2H2_2"/>
    <property type="match status" value="1"/>
</dbReference>
<evidence type="ECO:0000256" key="4">
    <source>
        <dbReference type="ARBA" id="ARBA00022833"/>
    </source>
</evidence>
<comment type="subcellular location">
    <subcellularLocation>
        <location evidence="1">Nucleus</location>
    </subcellularLocation>
</comment>
<dbReference type="Proteomes" id="UP000265140">
    <property type="component" value="Chromosome 3"/>
</dbReference>
<dbReference type="AlphaFoldDB" id="A0AAY5L606"/>
<dbReference type="PANTHER" id="PTHR24396:SF25">
    <property type="entry name" value="ZINC FINGER PROTEIN 644"/>
    <property type="match status" value="1"/>
</dbReference>
<evidence type="ECO:0000256" key="7">
    <source>
        <dbReference type="SAM" id="MobiDB-lite"/>
    </source>
</evidence>
<reference evidence="9" key="2">
    <citation type="submission" date="2025-08" db="UniProtKB">
        <authorList>
            <consortium name="Ensembl"/>
        </authorList>
    </citation>
    <scope>IDENTIFICATION</scope>
</reference>
<dbReference type="GeneTree" id="ENSGT01120000278119"/>
<dbReference type="InterPro" id="IPR051643">
    <property type="entry name" value="Transcr_Reg_ZincFinger"/>
</dbReference>
<evidence type="ECO:0000259" key="8">
    <source>
        <dbReference type="PROSITE" id="PS50157"/>
    </source>
</evidence>
<evidence type="ECO:0000256" key="5">
    <source>
        <dbReference type="ARBA" id="ARBA00023242"/>
    </source>
</evidence>
<organism evidence="9 10">
    <name type="scientific">Esox lucius</name>
    <name type="common">Northern pike</name>
    <dbReference type="NCBI Taxonomy" id="8010"/>
    <lineage>
        <taxon>Eukaryota</taxon>
        <taxon>Metazoa</taxon>
        <taxon>Chordata</taxon>
        <taxon>Craniata</taxon>
        <taxon>Vertebrata</taxon>
        <taxon>Euteleostomi</taxon>
        <taxon>Actinopterygii</taxon>
        <taxon>Neopterygii</taxon>
        <taxon>Teleostei</taxon>
        <taxon>Protacanthopterygii</taxon>
        <taxon>Esociformes</taxon>
        <taxon>Esocidae</taxon>
        <taxon>Esox</taxon>
    </lineage>
</organism>
<proteinExistence type="predicted"/>
<sequence length="71" mass="8474">MDMVPSPINMPKPFICRECGQSFRFRNSLLRHMTTHQERRERLMEEIKGMNELKDEGTDARLQCPQFKTMT</sequence>
<evidence type="ECO:0000256" key="3">
    <source>
        <dbReference type="ARBA" id="ARBA00022771"/>
    </source>
</evidence>
<dbReference type="InterPro" id="IPR036236">
    <property type="entry name" value="Znf_C2H2_sf"/>
</dbReference>
<reference evidence="9 10" key="1">
    <citation type="submission" date="2020-02" db="EMBL/GenBank/DDBJ databases">
        <title>Esox lucius (northern pike) genome, fEsoLuc1, primary haplotype.</title>
        <authorList>
            <person name="Myers G."/>
            <person name="Karagic N."/>
            <person name="Meyer A."/>
            <person name="Pippel M."/>
            <person name="Reichard M."/>
            <person name="Winkler S."/>
            <person name="Tracey A."/>
            <person name="Sims Y."/>
            <person name="Howe K."/>
            <person name="Rhie A."/>
            <person name="Formenti G."/>
            <person name="Durbin R."/>
            <person name="Fedrigo O."/>
            <person name="Jarvis E.D."/>
        </authorList>
    </citation>
    <scope>NUCLEOTIDE SEQUENCE [LARGE SCALE GENOMIC DNA]</scope>
</reference>
<dbReference type="Pfam" id="PF00096">
    <property type="entry name" value="zf-C2H2"/>
    <property type="match status" value="1"/>
</dbReference>
<protein>
    <recommendedName>
        <fullName evidence="8">C2H2-type domain-containing protein</fullName>
    </recommendedName>
</protein>
<feature type="region of interest" description="Disordered" evidence="7">
    <location>
        <begin position="50"/>
        <end position="71"/>
    </location>
</feature>
<accession>A0AAY5L606</accession>
<dbReference type="Ensembl" id="ENSELUT00000103833.1">
    <property type="protein sequence ID" value="ENSELUP00000096738.1"/>
    <property type="gene ID" value="ENSELUG00000038223.1"/>
</dbReference>
<feature type="domain" description="C2H2-type" evidence="8">
    <location>
        <begin position="14"/>
        <end position="41"/>
    </location>
</feature>
<evidence type="ECO:0000313" key="9">
    <source>
        <dbReference type="Ensembl" id="ENSELUP00000096738.1"/>
    </source>
</evidence>
<dbReference type="GO" id="GO:0005634">
    <property type="term" value="C:nucleus"/>
    <property type="evidence" value="ECO:0007669"/>
    <property type="project" value="UniProtKB-SubCell"/>
</dbReference>
<keyword evidence="5" id="KW-0539">Nucleus</keyword>